<evidence type="ECO:0000313" key="2">
    <source>
        <dbReference type="EMBL" id="QGG49344.1"/>
    </source>
</evidence>
<sequence>MRQVGIDYVNIGDVLERPIFAADGQVLLGRGVVLSAGYISKLRNLGMTALYVRDERFSDIEIRDVVTEETRRKVLRGLKDSTDMIRSGKNFESKKLKDSVHQVIEEVTANHRVLISFPDIRTNENQLMAHSVQVCVLSTLLGIACGLDRFRLADLATGALLHDVGITLLPKEIAAKSFLKMTEDERKCFNEHTTKGFELLRKNGNINLLSAHVTYQHHEHVDGTGYPRGIAGEEIHLFGRITAVCDLYDNLVNGGLEGRNLLPHEACEYLMAQAGSRLDVELVRLFLKSIAAYPTGSSVRLSTGEVGVVVDQNSSMPMRPVIRVLEERSRVIEPIEYNLITEKTVFIEEVFR</sequence>
<accession>A0A5Q2N1T4</accession>
<dbReference type="CDD" id="cd00077">
    <property type="entry name" value="HDc"/>
    <property type="match status" value="1"/>
</dbReference>
<dbReference type="Gene3D" id="1.10.3210.10">
    <property type="entry name" value="Hypothetical protein af1432"/>
    <property type="match status" value="1"/>
</dbReference>
<dbReference type="RefSeq" id="WP_153726347.1">
    <property type="nucleotide sequence ID" value="NZ_CP045875.1"/>
</dbReference>
<evidence type="ECO:0000259" key="1">
    <source>
        <dbReference type="PROSITE" id="PS51832"/>
    </source>
</evidence>
<dbReference type="OrthoDB" id="1764966at2"/>
<dbReference type="Proteomes" id="UP000366051">
    <property type="component" value="Chromosome"/>
</dbReference>
<dbReference type="PANTHER" id="PTHR43155">
    <property type="entry name" value="CYCLIC DI-GMP PHOSPHODIESTERASE PA4108-RELATED"/>
    <property type="match status" value="1"/>
</dbReference>
<dbReference type="EMBL" id="CP045875">
    <property type="protein sequence ID" value="QGG49344.1"/>
    <property type="molecule type" value="Genomic_DNA"/>
</dbReference>
<dbReference type="InterPro" id="IPR037522">
    <property type="entry name" value="HD_GYP_dom"/>
</dbReference>
<name>A0A5Q2N1T4_9FIRM</name>
<feature type="domain" description="HD-GYP" evidence="1">
    <location>
        <begin position="105"/>
        <end position="302"/>
    </location>
</feature>
<gene>
    <name evidence="2" type="ORF">FTV88_3278</name>
</gene>
<dbReference type="PROSITE" id="PS51832">
    <property type="entry name" value="HD_GYP"/>
    <property type="match status" value="1"/>
</dbReference>
<organism evidence="2 3">
    <name type="scientific">Heliorestis convoluta</name>
    <dbReference type="NCBI Taxonomy" id="356322"/>
    <lineage>
        <taxon>Bacteria</taxon>
        <taxon>Bacillati</taxon>
        <taxon>Bacillota</taxon>
        <taxon>Clostridia</taxon>
        <taxon>Eubacteriales</taxon>
        <taxon>Heliobacteriaceae</taxon>
        <taxon>Heliorestis</taxon>
    </lineage>
</organism>
<protein>
    <submittedName>
        <fullName evidence="2">HD domain-containing protein</fullName>
    </submittedName>
</protein>
<proteinExistence type="predicted"/>
<dbReference type="PANTHER" id="PTHR43155:SF2">
    <property type="entry name" value="CYCLIC DI-GMP PHOSPHODIESTERASE PA4108"/>
    <property type="match status" value="1"/>
</dbReference>
<keyword evidence="3" id="KW-1185">Reference proteome</keyword>
<dbReference type="AlphaFoldDB" id="A0A5Q2N1T4"/>
<evidence type="ECO:0000313" key="3">
    <source>
        <dbReference type="Proteomes" id="UP000366051"/>
    </source>
</evidence>
<dbReference type="InterPro" id="IPR003607">
    <property type="entry name" value="HD/PDEase_dom"/>
</dbReference>
<dbReference type="SUPFAM" id="SSF109604">
    <property type="entry name" value="HD-domain/PDEase-like"/>
    <property type="match status" value="1"/>
</dbReference>
<dbReference type="Pfam" id="PF13487">
    <property type="entry name" value="HD_5"/>
    <property type="match status" value="1"/>
</dbReference>
<dbReference type="KEGG" id="hcv:FTV88_3278"/>
<reference evidence="3" key="1">
    <citation type="submission" date="2019-11" db="EMBL/GenBank/DDBJ databases">
        <title>Genome sequence of Heliorestis convoluta strain HH, an alkaliphilic and minimalistic phototrophic bacterium from a soda lake in Egypt.</title>
        <authorList>
            <person name="Dewey E.D."/>
            <person name="Stokes L.M."/>
            <person name="Burchell B.M."/>
            <person name="Shaffer K.N."/>
            <person name="Huntington A.M."/>
            <person name="Baker J.M."/>
            <person name="Nadendla S."/>
            <person name="Giglio M.G."/>
            <person name="Touchman J.W."/>
            <person name="Blankenship R.E."/>
            <person name="Madigan M.T."/>
            <person name="Sattley W.M."/>
        </authorList>
    </citation>
    <scope>NUCLEOTIDE SEQUENCE [LARGE SCALE GENOMIC DNA]</scope>
    <source>
        <strain evidence="3">HH</strain>
    </source>
</reference>